<dbReference type="Gene3D" id="3.90.1720.30">
    <property type="entry name" value="PPPDE domains"/>
    <property type="match status" value="1"/>
</dbReference>
<dbReference type="Proteomes" id="UP001222932">
    <property type="component" value="Unassembled WGS sequence"/>
</dbReference>
<dbReference type="GO" id="GO:0070646">
    <property type="term" value="P:protein modification by small protein removal"/>
    <property type="evidence" value="ECO:0007669"/>
    <property type="project" value="TreeGrafter"/>
</dbReference>
<dbReference type="InterPro" id="IPR008580">
    <property type="entry name" value="PPPDE_dom"/>
</dbReference>
<organism evidence="9 10">
    <name type="scientific">Cutaneotrichosporon spelunceum</name>
    <dbReference type="NCBI Taxonomy" id="1672016"/>
    <lineage>
        <taxon>Eukaryota</taxon>
        <taxon>Fungi</taxon>
        <taxon>Dikarya</taxon>
        <taxon>Basidiomycota</taxon>
        <taxon>Agaricomycotina</taxon>
        <taxon>Tremellomycetes</taxon>
        <taxon>Trichosporonales</taxon>
        <taxon>Trichosporonaceae</taxon>
        <taxon>Cutaneotrichosporon</taxon>
    </lineage>
</organism>
<feature type="transmembrane region" description="Helical" evidence="5">
    <location>
        <begin position="1252"/>
        <end position="1274"/>
    </location>
</feature>
<evidence type="ECO:0000256" key="1">
    <source>
        <dbReference type="ARBA" id="ARBA00008140"/>
    </source>
</evidence>
<gene>
    <name evidence="9" type="ORF">CspeluHIS016_0110960</name>
</gene>
<dbReference type="PROSITE" id="PS51396">
    <property type="entry name" value="PUL"/>
    <property type="match status" value="1"/>
</dbReference>
<accession>A0AAD3TPN6</accession>
<dbReference type="PROSITE" id="PS51352">
    <property type="entry name" value="THIOREDOXIN_2"/>
    <property type="match status" value="1"/>
</dbReference>
<dbReference type="Gene3D" id="3.40.30.10">
    <property type="entry name" value="Glutaredoxin"/>
    <property type="match status" value="1"/>
</dbReference>
<protein>
    <recommendedName>
        <fullName evidence="11">DUF862-domain-containing protein</fullName>
    </recommendedName>
</protein>
<keyword evidence="2" id="KW-0645">Protease</keyword>
<evidence type="ECO:0000259" key="6">
    <source>
        <dbReference type="PROSITE" id="PS51352"/>
    </source>
</evidence>
<dbReference type="PROSITE" id="PS51858">
    <property type="entry name" value="PPPDE"/>
    <property type="match status" value="1"/>
</dbReference>
<keyword evidence="3" id="KW-0378">Hydrolase</keyword>
<evidence type="ECO:0000313" key="9">
    <source>
        <dbReference type="EMBL" id="GMK54510.1"/>
    </source>
</evidence>
<reference evidence="9" key="2">
    <citation type="submission" date="2023-06" db="EMBL/GenBank/DDBJ databases">
        <authorList>
            <person name="Kobayashi Y."/>
            <person name="Kayamori A."/>
            <person name="Aoki K."/>
            <person name="Shiwa Y."/>
            <person name="Fujita N."/>
            <person name="Sugita T."/>
            <person name="Iwasaki W."/>
            <person name="Tanaka N."/>
            <person name="Takashima M."/>
        </authorList>
    </citation>
    <scope>NUCLEOTIDE SEQUENCE</scope>
    <source>
        <strain evidence="9">HIS016</strain>
    </source>
</reference>
<dbReference type="InterPro" id="IPR011989">
    <property type="entry name" value="ARM-like"/>
</dbReference>
<sequence length="1280" mass="136991">MSGSAVQLYVYDLSRGMAKSMSLALTGKQLDGIWHTSIVVFGREIFYGRGIMEAAPGTTHHGTPVQVIECGNTYIDDDTFQEYLISLSDLYTPSAYHLIEFNCNNFTADVVGFLTGATTPAWITGLPTEFLSTPLGQALKPSIDQMFQGSNPNEHSALHRGGASRPALPPPRPSNPNPQDLASMLLGAVAQQAAGSMGPNAATAPRPQASNPETSPLTLVTSVTNWTSILENHRAVVANFTNTEGCPPCRMIKPAFEAMADTYATSHGAMGVRFVEIEMGVGEGQNIASQYSVRATPTFIFFKDGVKVDEMAGADKRGLETRIEAFLEDVFPRHPHDKVYLAATSKLSIQPITQTVAPGYPALLKKLESFPNATKVHVDVLRADVIPFLEGKAVSDTALPGLVDKWTATTTALLDSLKPAETFPLIDLWRVGLTNTRLVSALVLRLGPNGVGAEALGPILTLTSGQLASQGAATPRPLLLTTLRLCTNALAPLPLANLVLSGALQEPLLSVLVESLLHAEVSVRKAAADVAVNAAVWRHRVAKESGQAPQEGPEPGWEVELLSALLESIGREADPDVGHRLLVACALLIYLSPGYEDTVAPLLEVLGARTTLQDAGKRWGKADVRKLAEETPEHGIGSGLSAAHHRWKNLWDSLTARDTSFASSLESANSVPEDITSRPSRCGSLYKFNPNPLFLQYTFLPNTSSPDICRAVQLPNGLHEQHILRLGRVGSSRLAPIAFHDVASCGAGDLKNGQQPFLARLETRDWISLGAYPVSPSVEARRQGLESPSRAKLVEPNLPSSPSVWTPSELAQYLAWALRSGGDDGRGPTLPSPVIEDVVSWVFRSQVTGRQFVTGVDQGVTRPPPFLPVLATMSRRLRRTGSRLSDASTSTTSSMDSDEEHVTRVRRLAHAFEHISSASEPSGDEASLFVLRQQLTGDSVHGFGRAAPKPETRSWSRRDSVASVVSIASGLSTGSLARWHRSEPGDTSATVWVANDEEVYAHSNTSPTGPLRARAEAKAALELAELADLAQKEADSDSPPPPYAPSPARTDLFSPTASPSVPELGPSAPLTHLRAEVASSPEPDSPSPSAHLARMGAHRSNGVDPYAVVRRPYGGRPSAMLFTQPEDEEDSDEMESAKHWTTTGRASARPRVLSLSPVSIPTTPSMSHASTPGSIRRRREVAMAREVAALTGRIRELEDRLAAVETPSVSLSDSVLQPDEGDKPKPKPRGLLAALGFADEHGNEPRIQDVPVLLFLLGVGVGAGGCAVVVRILLQRKIAA</sequence>
<feature type="compositionally biased region" description="Pro residues" evidence="4">
    <location>
        <begin position="167"/>
        <end position="176"/>
    </location>
</feature>
<feature type="domain" description="PUL" evidence="7">
    <location>
        <begin position="345"/>
        <end position="634"/>
    </location>
</feature>
<comment type="similarity">
    <text evidence="1">Belongs to the DeSI family.</text>
</comment>
<dbReference type="SUPFAM" id="SSF52833">
    <property type="entry name" value="Thioredoxin-like"/>
    <property type="match status" value="1"/>
</dbReference>
<feature type="region of interest" description="Disordered" evidence="4">
    <location>
        <begin position="1030"/>
        <end position="1068"/>
    </location>
</feature>
<comment type="caution">
    <text evidence="9">The sequence shown here is derived from an EMBL/GenBank/DDBJ whole genome shotgun (WGS) entry which is preliminary data.</text>
</comment>
<dbReference type="InterPro" id="IPR013766">
    <property type="entry name" value="Thioredoxin_domain"/>
</dbReference>
<feature type="compositionally biased region" description="Acidic residues" evidence="4">
    <location>
        <begin position="1125"/>
        <end position="1134"/>
    </location>
</feature>
<feature type="region of interest" description="Disordered" evidence="4">
    <location>
        <begin position="878"/>
        <end position="901"/>
    </location>
</feature>
<keyword evidence="10" id="KW-1185">Reference proteome</keyword>
<feature type="compositionally biased region" description="Low complexity" evidence="4">
    <location>
        <begin position="882"/>
        <end position="895"/>
    </location>
</feature>
<reference evidence="9" key="1">
    <citation type="journal article" date="2023" name="BMC Genomics">
        <title>Chromosome-level genome assemblies of Cutaneotrichosporon spp. (Trichosporonales, Basidiomycota) reveal imbalanced evolution between nucleotide sequences and chromosome synteny.</title>
        <authorList>
            <person name="Kobayashi Y."/>
            <person name="Kayamori A."/>
            <person name="Aoki K."/>
            <person name="Shiwa Y."/>
            <person name="Matsutani M."/>
            <person name="Fujita N."/>
            <person name="Sugita T."/>
            <person name="Iwasaki W."/>
            <person name="Tanaka N."/>
            <person name="Takashima M."/>
        </authorList>
    </citation>
    <scope>NUCLEOTIDE SEQUENCE</scope>
    <source>
        <strain evidence="9">HIS016</strain>
    </source>
</reference>
<evidence type="ECO:0000259" key="8">
    <source>
        <dbReference type="PROSITE" id="PS51858"/>
    </source>
</evidence>
<dbReference type="Pfam" id="PF08324">
    <property type="entry name" value="PUL"/>
    <property type="match status" value="1"/>
</dbReference>
<dbReference type="InterPro" id="IPR013535">
    <property type="entry name" value="PUL_dom"/>
</dbReference>
<dbReference type="Gene3D" id="1.25.10.10">
    <property type="entry name" value="Leucine-rich Repeat Variant"/>
    <property type="match status" value="1"/>
</dbReference>
<feature type="domain" description="Thioredoxin" evidence="6">
    <location>
        <begin position="192"/>
        <end position="328"/>
    </location>
</feature>
<dbReference type="GO" id="GO:0006508">
    <property type="term" value="P:proteolysis"/>
    <property type="evidence" value="ECO:0007669"/>
    <property type="project" value="UniProtKB-KW"/>
</dbReference>
<dbReference type="InterPro" id="IPR042266">
    <property type="entry name" value="PPPDE_sf"/>
</dbReference>
<dbReference type="Pfam" id="PF00085">
    <property type="entry name" value="Thioredoxin"/>
    <property type="match status" value="1"/>
</dbReference>
<evidence type="ECO:0000313" key="10">
    <source>
        <dbReference type="Proteomes" id="UP001222932"/>
    </source>
</evidence>
<name>A0AAD3TPN6_9TREE</name>
<dbReference type="GO" id="GO:0008233">
    <property type="term" value="F:peptidase activity"/>
    <property type="evidence" value="ECO:0007669"/>
    <property type="project" value="UniProtKB-KW"/>
</dbReference>
<dbReference type="InterPro" id="IPR036249">
    <property type="entry name" value="Thioredoxin-like_sf"/>
</dbReference>
<evidence type="ECO:0008006" key="11">
    <source>
        <dbReference type="Google" id="ProtNLM"/>
    </source>
</evidence>
<keyword evidence="5" id="KW-0472">Membrane</keyword>
<proteinExistence type="inferred from homology"/>
<dbReference type="EMBL" id="BTCM01000001">
    <property type="protein sequence ID" value="GMK54510.1"/>
    <property type="molecule type" value="Genomic_DNA"/>
</dbReference>
<dbReference type="Pfam" id="PF05903">
    <property type="entry name" value="Peptidase_C97"/>
    <property type="match status" value="1"/>
</dbReference>
<evidence type="ECO:0000256" key="4">
    <source>
        <dbReference type="SAM" id="MobiDB-lite"/>
    </source>
</evidence>
<keyword evidence="5" id="KW-0812">Transmembrane</keyword>
<dbReference type="AlphaFoldDB" id="A0AAD3TPN6"/>
<feature type="compositionally biased region" description="Polar residues" evidence="4">
    <location>
        <begin position="1156"/>
        <end position="1173"/>
    </location>
</feature>
<dbReference type="SMART" id="SM01179">
    <property type="entry name" value="DUF862"/>
    <property type="match status" value="1"/>
</dbReference>
<dbReference type="PANTHER" id="PTHR12378">
    <property type="entry name" value="DESUMOYLATING ISOPEPTIDASE"/>
    <property type="match status" value="1"/>
</dbReference>
<feature type="region of interest" description="Disordered" evidence="4">
    <location>
        <begin position="195"/>
        <end position="215"/>
    </location>
</feature>
<feature type="region of interest" description="Disordered" evidence="4">
    <location>
        <begin position="1125"/>
        <end position="1178"/>
    </location>
</feature>
<evidence type="ECO:0000256" key="3">
    <source>
        <dbReference type="ARBA" id="ARBA00022801"/>
    </source>
</evidence>
<dbReference type="CDD" id="cd02947">
    <property type="entry name" value="TRX_family"/>
    <property type="match status" value="1"/>
</dbReference>
<evidence type="ECO:0000259" key="7">
    <source>
        <dbReference type="PROSITE" id="PS51396"/>
    </source>
</evidence>
<evidence type="ECO:0000256" key="2">
    <source>
        <dbReference type="ARBA" id="ARBA00022670"/>
    </source>
</evidence>
<feature type="region of interest" description="Disordered" evidence="4">
    <location>
        <begin position="1208"/>
        <end position="1228"/>
    </location>
</feature>
<evidence type="ECO:0000256" key="5">
    <source>
        <dbReference type="SAM" id="Phobius"/>
    </source>
</evidence>
<feature type="domain" description="PPPDE" evidence="8">
    <location>
        <begin position="4"/>
        <end position="144"/>
    </location>
</feature>
<dbReference type="PANTHER" id="PTHR12378:SF7">
    <property type="entry name" value="DESUMOYLATING ISOPEPTIDASE 1"/>
    <property type="match status" value="1"/>
</dbReference>
<keyword evidence="5" id="KW-1133">Transmembrane helix</keyword>
<feature type="compositionally biased region" description="Polar residues" evidence="4">
    <location>
        <begin position="145"/>
        <end position="154"/>
    </location>
</feature>
<feature type="region of interest" description="Disordered" evidence="4">
    <location>
        <begin position="144"/>
        <end position="181"/>
    </location>
</feature>